<dbReference type="PROSITE" id="PS50923">
    <property type="entry name" value="SUSHI"/>
    <property type="match status" value="2"/>
</dbReference>
<feature type="domain" description="Sushi" evidence="4">
    <location>
        <begin position="6"/>
        <end position="69"/>
    </location>
</feature>
<dbReference type="SUPFAM" id="SSF57535">
    <property type="entry name" value="Complement control module/SCR domain"/>
    <property type="match status" value="2"/>
</dbReference>
<proteinExistence type="predicted"/>
<name>A0A8J6GK17_MICOH</name>
<dbReference type="FunFam" id="2.10.70.10:FF:000010">
    <property type="entry name" value="Seizure related 6 homolog like"/>
    <property type="match status" value="1"/>
</dbReference>
<dbReference type="GO" id="GO:0005783">
    <property type="term" value="C:endoplasmic reticulum"/>
    <property type="evidence" value="ECO:0007669"/>
    <property type="project" value="TreeGrafter"/>
</dbReference>
<evidence type="ECO:0000259" key="4">
    <source>
        <dbReference type="PROSITE" id="PS50923"/>
    </source>
</evidence>
<accession>A0A8J6GK17</accession>
<comment type="caution">
    <text evidence="5">The sequence shown here is derived from an EMBL/GenBank/DDBJ whole genome shotgun (WGS) entry which is preliminary data.</text>
</comment>
<organism evidence="5 6">
    <name type="scientific">Microtus ochrogaster</name>
    <name type="common">Prairie vole</name>
    <dbReference type="NCBI Taxonomy" id="79684"/>
    <lineage>
        <taxon>Eukaryota</taxon>
        <taxon>Metazoa</taxon>
        <taxon>Chordata</taxon>
        <taxon>Craniata</taxon>
        <taxon>Vertebrata</taxon>
        <taxon>Euteleostomi</taxon>
        <taxon>Mammalia</taxon>
        <taxon>Eutheria</taxon>
        <taxon>Euarchontoglires</taxon>
        <taxon>Glires</taxon>
        <taxon>Rodentia</taxon>
        <taxon>Myomorpha</taxon>
        <taxon>Muroidea</taxon>
        <taxon>Cricetidae</taxon>
        <taxon>Arvicolinae</taxon>
        <taxon>Microtus</taxon>
    </lineage>
</organism>
<dbReference type="EMBL" id="JAATJU010020982">
    <property type="protein sequence ID" value="KAH0515141.1"/>
    <property type="molecule type" value="Genomic_DNA"/>
</dbReference>
<dbReference type="GO" id="GO:0043025">
    <property type="term" value="C:neuronal cell body"/>
    <property type="evidence" value="ECO:0007669"/>
    <property type="project" value="TreeGrafter"/>
</dbReference>
<feature type="domain" description="Sushi" evidence="4">
    <location>
        <begin position="73"/>
        <end position="134"/>
    </location>
</feature>
<sequence>MNYIVMYCTDPGEVEHSTRLISDPVLLVGTTIQYTCSPGFVLEGSSLLTCYSRETGTPIWTSRLPHCVSEESLACDNPGLPENGYQILYKRLYLPGESLTFMCYEGFELMGEVTIRCILGQPSHWSGPLPICKGKETWGSRSGLLALGEADRDLGIQGQGWLALGEADRDLGIQGEANRDLGIQGQGWLALGEADRDLGIQGQGWLARGEANRDLGIQVRAGWPGEKLTEAWGSRSGLAGPGRS</sequence>
<protein>
    <submittedName>
        <fullName evidence="5">Seizure 6-like protein</fullName>
    </submittedName>
</protein>
<dbReference type="SMART" id="SM00032">
    <property type="entry name" value="CCP"/>
    <property type="match status" value="2"/>
</dbReference>
<keyword evidence="1" id="KW-0677">Repeat</keyword>
<dbReference type="AlphaFoldDB" id="A0A8J6GK17"/>
<dbReference type="PANTHER" id="PTHR45656:SF8">
    <property type="entry name" value="SEIZURE 6-LIKE PROTEIN"/>
    <property type="match status" value="1"/>
</dbReference>
<dbReference type="Pfam" id="PF00084">
    <property type="entry name" value="Sushi"/>
    <property type="match status" value="2"/>
</dbReference>
<dbReference type="CDD" id="cd00033">
    <property type="entry name" value="CCP"/>
    <property type="match status" value="2"/>
</dbReference>
<evidence type="ECO:0000313" key="6">
    <source>
        <dbReference type="Proteomes" id="UP000710432"/>
    </source>
</evidence>
<evidence type="ECO:0000313" key="5">
    <source>
        <dbReference type="EMBL" id="KAH0515141.1"/>
    </source>
</evidence>
<comment type="caution">
    <text evidence="3">Lacks conserved residue(s) required for the propagation of feature annotation.</text>
</comment>
<evidence type="ECO:0000256" key="2">
    <source>
        <dbReference type="ARBA" id="ARBA00023157"/>
    </source>
</evidence>
<dbReference type="Gene3D" id="2.10.70.10">
    <property type="entry name" value="Complement Module, domain 1"/>
    <property type="match status" value="2"/>
</dbReference>
<dbReference type="PANTHER" id="PTHR45656">
    <property type="entry name" value="PROTEIN CBR-CLEC-78"/>
    <property type="match status" value="1"/>
</dbReference>
<dbReference type="InterPro" id="IPR051277">
    <property type="entry name" value="SEZ6_CSMD_C4BPB_Regulators"/>
</dbReference>
<dbReference type="GO" id="GO:0060074">
    <property type="term" value="P:synapse maturation"/>
    <property type="evidence" value="ECO:0007669"/>
    <property type="project" value="TreeGrafter"/>
</dbReference>
<dbReference type="InterPro" id="IPR000436">
    <property type="entry name" value="Sushi_SCR_CCP_dom"/>
</dbReference>
<dbReference type="Proteomes" id="UP000710432">
    <property type="component" value="Unassembled WGS sequence"/>
</dbReference>
<dbReference type="InterPro" id="IPR035976">
    <property type="entry name" value="Sushi/SCR/CCP_sf"/>
</dbReference>
<evidence type="ECO:0000256" key="1">
    <source>
        <dbReference type="ARBA" id="ARBA00022737"/>
    </source>
</evidence>
<dbReference type="FunFam" id="2.10.70.10:FF:000009">
    <property type="entry name" value="Seizure related 6 homolog like"/>
    <property type="match status" value="1"/>
</dbReference>
<gene>
    <name evidence="5" type="ORF">LTLLF_132160</name>
</gene>
<dbReference type="GO" id="GO:0090036">
    <property type="term" value="P:regulation of protein kinase C signaling"/>
    <property type="evidence" value="ECO:0007669"/>
    <property type="project" value="TreeGrafter"/>
</dbReference>
<keyword evidence="2" id="KW-1015">Disulfide bond</keyword>
<keyword evidence="3" id="KW-0768">Sushi</keyword>
<reference evidence="5" key="1">
    <citation type="submission" date="2020-03" db="EMBL/GenBank/DDBJ databases">
        <title>Studies in the Genomics of Life Span.</title>
        <authorList>
            <person name="Glass D."/>
        </authorList>
    </citation>
    <scope>NUCLEOTIDE SEQUENCE</scope>
    <source>
        <strain evidence="5">LTLLF</strain>
        <tissue evidence="5">Muscle</tissue>
    </source>
</reference>
<evidence type="ECO:0000256" key="3">
    <source>
        <dbReference type="PROSITE-ProRule" id="PRU00302"/>
    </source>
</evidence>